<evidence type="ECO:0000256" key="1">
    <source>
        <dbReference type="SAM" id="MobiDB-lite"/>
    </source>
</evidence>
<feature type="compositionally biased region" description="Basic and acidic residues" evidence="1">
    <location>
        <begin position="1"/>
        <end position="13"/>
    </location>
</feature>
<dbReference type="EMBL" id="JBHSIM010000001">
    <property type="protein sequence ID" value="MFC4830899.1"/>
    <property type="molecule type" value="Genomic_DNA"/>
</dbReference>
<dbReference type="RefSeq" id="WP_274188963.1">
    <property type="nucleotide sequence ID" value="NZ_BAABHN010000001.1"/>
</dbReference>
<evidence type="ECO:0000313" key="2">
    <source>
        <dbReference type="EMBL" id="MFC4830899.1"/>
    </source>
</evidence>
<dbReference type="Proteomes" id="UP001595909">
    <property type="component" value="Unassembled WGS sequence"/>
</dbReference>
<reference evidence="3" key="1">
    <citation type="journal article" date="2019" name="Int. J. Syst. Evol. Microbiol.">
        <title>The Global Catalogue of Microorganisms (GCM) 10K type strain sequencing project: providing services to taxonomists for standard genome sequencing and annotation.</title>
        <authorList>
            <consortium name="The Broad Institute Genomics Platform"/>
            <consortium name="The Broad Institute Genome Sequencing Center for Infectious Disease"/>
            <person name="Wu L."/>
            <person name="Ma J."/>
        </authorList>
    </citation>
    <scope>NUCLEOTIDE SEQUENCE [LARGE SCALE GENOMIC DNA]</scope>
    <source>
        <strain evidence="3">CCUG 50347</strain>
    </source>
</reference>
<name>A0ABV9R9Z3_9PSEU</name>
<proteinExistence type="predicted"/>
<keyword evidence="3" id="KW-1185">Reference proteome</keyword>
<sequence>MIRDRRGERKDGPMTEPQPPPLQADSPTVLPDGRVVERYRPPGVGGGDFAVDLANAPRAIRELEEAARELFDIRREAERLGKVTPPSRDQVSIDAATLLGVSAVGGSGSFLQALDQGIQQVNDMIAGLRSAMAGYDEADAQSSAALREP</sequence>
<feature type="region of interest" description="Disordered" evidence="1">
    <location>
        <begin position="1"/>
        <end position="33"/>
    </location>
</feature>
<gene>
    <name evidence="2" type="ORF">ACFPEL_00635</name>
</gene>
<comment type="caution">
    <text evidence="2">The sequence shown here is derived from an EMBL/GenBank/DDBJ whole genome shotgun (WGS) entry which is preliminary data.</text>
</comment>
<protein>
    <submittedName>
        <fullName evidence="2">PE domain-containing protein</fullName>
    </submittedName>
</protein>
<evidence type="ECO:0000313" key="3">
    <source>
        <dbReference type="Proteomes" id="UP001595909"/>
    </source>
</evidence>
<organism evidence="2 3">
    <name type="scientific">Actinomycetospora chibensis</name>
    <dbReference type="NCBI Taxonomy" id="663606"/>
    <lineage>
        <taxon>Bacteria</taxon>
        <taxon>Bacillati</taxon>
        <taxon>Actinomycetota</taxon>
        <taxon>Actinomycetes</taxon>
        <taxon>Pseudonocardiales</taxon>
        <taxon>Pseudonocardiaceae</taxon>
        <taxon>Actinomycetospora</taxon>
    </lineage>
</organism>
<accession>A0ABV9R9Z3</accession>